<dbReference type="GeneID" id="28733570"/>
<dbReference type="GO" id="GO:0008843">
    <property type="term" value="F:endochitinase activity"/>
    <property type="evidence" value="ECO:0007669"/>
    <property type="project" value="UniProtKB-EC"/>
</dbReference>
<evidence type="ECO:0000256" key="3">
    <source>
        <dbReference type="ARBA" id="ARBA00022801"/>
    </source>
</evidence>
<dbReference type="EMBL" id="LFJN01000006">
    <property type="protein sequence ID" value="KPI42964.1"/>
    <property type="molecule type" value="Genomic_DNA"/>
</dbReference>
<evidence type="ECO:0000256" key="8">
    <source>
        <dbReference type="RuleBase" id="RU000489"/>
    </source>
</evidence>
<gene>
    <name evidence="11" type="ORF">AB675_1774</name>
</gene>
<dbReference type="VEuPathDB" id="FungiDB:AB675_1774"/>
<evidence type="ECO:0000256" key="5">
    <source>
        <dbReference type="ARBA" id="ARBA00023277"/>
    </source>
</evidence>
<keyword evidence="4" id="KW-0146">Chitin degradation</keyword>
<keyword evidence="6 8" id="KW-0326">Glycosidase</keyword>
<sequence>MRSQLVSTVLISTASLAINTDFVELGSQTSAKQLSLRDATPETFDSTASSNIAVYFGRTNATQRAGLLPLCQDSNINIVVLAFITKIFAGGGYPEIAFDELCDEPTTEMRTEGATGLVSCPGLASDIATCQSLGTKILIGIGGQKGNATFSSPAEAEKGAGMLWNVFGGGLDLNATMKPFGNVTIDGFDVDNETGDGSYYEDFVAALLALFRQQSTKKYYLSAAPGCNYPYVGQPLSMLSLVDFVWPQFYGAPSCNIGSNGFNDSFAGWTGRLDGPKLYLGAPAFAAAVTNGGYEDPVAFTETILAARSLGRTKFGGVMLWDGPYAQLNKDSEGKDYVNVTKSALLQR</sequence>
<dbReference type="RefSeq" id="XP_018002927.1">
    <property type="nucleotide sequence ID" value="XM_018141690.1"/>
</dbReference>
<evidence type="ECO:0000256" key="6">
    <source>
        <dbReference type="ARBA" id="ARBA00023295"/>
    </source>
</evidence>
<evidence type="ECO:0000256" key="4">
    <source>
        <dbReference type="ARBA" id="ARBA00023024"/>
    </source>
</evidence>
<evidence type="ECO:0000313" key="12">
    <source>
        <dbReference type="Proteomes" id="UP000038010"/>
    </source>
</evidence>
<organism evidence="11 12">
    <name type="scientific">Cyphellophora attinorum</name>
    <dbReference type="NCBI Taxonomy" id="1664694"/>
    <lineage>
        <taxon>Eukaryota</taxon>
        <taxon>Fungi</taxon>
        <taxon>Dikarya</taxon>
        <taxon>Ascomycota</taxon>
        <taxon>Pezizomycotina</taxon>
        <taxon>Eurotiomycetes</taxon>
        <taxon>Chaetothyriomycetidae</taxon>
        <taxon>Chaetothyriales</taxon>
        <taxon>Cyphellophoraceae</taxon>
        <taxon>Cyphellophora</taxon>
    </lineage>
</organism>
<comment type="caution">
    <text evidence="11">The sequence shown here is derived from an EMBL/GenBank/DDBJ whole genome shotgun (WGS) entry which is preliminary data.</text>
</comment>
<dbReference type="PROSITE" id="PS01095">
    <property type="entry name" value="GH18_1"/>
    <property type="match status" value="1"/>
</dbReference>
<dbReference type="OrthoDB" id="2425929at2759"/>
<dbReference type="Gene3D" id="3.20.20.80">
    <property type="entry name" value="Glycosidases"/>
    <property type="match status" value="1"/>
</dbReference>
<evidence type="ECO:0000256" key="7">
    <source>
        <dbReference type="ARBA" id="ARBA00023326"/>
    </source>
</evidence>
<keyword evidence="3 8" id="KW-0378">Hydrolase</keyword>
<comment type="similarity">
    <text evidence="9">Belongs to the glycosyl hydrolase 18 family.</text>
</comment>
<evidence type="ECO:0000313" key="11">
    <source>
        <dbReference type="EMBL" id="KPI42964.1"/>
    </source>
</evidence>
<proteinExistence type="inferred from homology"/>
<keyword evidence="7" id="KW-0624">Polysaccharide degradation</keyword>
<evidence type="ECO:0000256" key="2">
    <source>
        <dbReference type="ARBA" id="ARBA00012729"/>
    </source>
</evidence>
<protein>
    <recommendedName>
        <fullName evidence="2">chitinase</fullName>
        <ecNumber evidence="2">3.2.1.14</ecNumber>
    </recommendedName>
</protein>
<evidence type="ECO:0000256" key="9">
    <source>
        <dbReference type="RuleBase" id="RU004453"/>
    </source>
</evidence>
<feature type="domain" description="GH18" evidence="10">
    <location>
        <begin position="50"/>
        <end position="348"/>
    </location>
</feature>
<dbReference type="Pfam" id="PF00704">
    <property type="entry name" value="Glyco_hydro_18"/>
    <property type="match status" value="1"/>
</dbReference>
<dbReference type="SUPFAM" id="SSF51445">
    <property type="entry name" value="(Trans)glycosidases"/>
    <property type="match status" value="1"/>
</dbReference>
<accession>A0A0N1H840</accession>
<dbReference type="EC" id="3.2.1.14" evidence="2"/>
<dbReference type="InterPro" id="IPR001223">
    <property type="entry name" value="Glyco_hydro18_cat"/>
</dbReference>
<evidence type="ECO:0000256" key="1">
    <source>
        <dbReference type="ARBA" id="ARBA00000822"/>
    </source>
</evidence>
<dbReference type="InterPro" id="IPR017853">
    <property type="entry name" value="GH"/>
</dbReference>
<dbReference type="InterPro" id="IPR001579">
    <property type="entry name" value="Glyco_hydro_18_chit_AS"/>
</dbReference>
<dbReference type="GO" id="GO:0000272">
    <property type="term" value="P:polysaccharide catabolic process"/>
    <property type="evidence" value="ECO:0007669"/>
    <property type="project" value="UniProtKB-KW"/>
</dbReference>
<dbReference type="Proteomes" id="UP000038010">
    <property type="component" value="Unassembled WGS sequence"/>
</dbReference>
<evidence type="ECO:0000259" key="10">
    <source>
        <dbReference type="PROSITE" id="PS51910"/>
    </source>
</evidence>
<dbReference type="InterPro" id="IPR050542">
    <property type="entry name" value="Glycosyl_Hydrlase18_Chitinase"/>
</dbReference>
<comment type="catalytic activity">
    <reaction evidence="1">
        <text>Random endo-hydrolysis of N-acetyl-beta-D-glucosaminide (1-&gt;4)-beta-linkages in chitin and chitodextrins.</text>
        <dbReference type="EC" id="3.2.1.14"/>
    </reaction>
</comment>
<keyword evidence="5" id="KW-0119">Carbohydrate metabolism</keyword>
<dbReference type="GO" id="GO:0005576">
    <property type="term" value="C:extracellular region"/>
    <property type="evidence" value="ECO:0007669"/>
    <property type="project" value="TreeGrafter"/>
</dbReference>
<keyword evidence="12" id="KW-1185">Reference proteome</keyword>
<name>A0A0N1H840_9EURO</name>
<reference evidence="11 12" key="1">
    <citation type="submission" date="2015-06" db="EMBL/GenBank/DDBJ databases">
        <title>Draft genome of the ant-associated black yeast Phialophora attae CBS 131958.</title>
        <authorList>
            <person name="Moreno L.F."/>
            <person name="Stielow B.J."/>
            <person name="de Hoog S."/>
            <person name="Vicente V.A."/>
            <person name="Weiss V.A."/>
            <person name="de Vries M."/>
            <person name="Cruz L.M."/>
            <person name="Souza E.M."/>
        </authorList>
    </citation>
    <scope>NUCLEOTIDE SEQUENCE [LARGE SCALE GENOMIC DNA]</scope>
    <source>
        <strain evidence="11 12">CBS 131958</strain>
    </source>
</reference>
<dbReference type="PROSITE" id="PS51910">
    <property type="entry name" value="GH18_2"/>
    <property type="match status" value="1"/>
</dbReference>
<dbReference type="PANTHER" id="PTHR45708">
    <property type="entry name" value="ENDOCHITINASE"/>
    <property type="match status" value="1"/>
</dbReference>
<dbReference type="AlphaFoldDB" id="A0A0N1H840"/>
<dbReference type="GO" id="GO:0006032">
    <property type="term" value="P:chitin catabolic process"/>
    <property type="evidence" value="ECO:0007669"/>
    <property type="project" value="UniProtKB-KW"/>
</dbReference>
<dbReference type="PANTHER" id="PTHR45708:SF49">
    <property type="entry name" value="ENDOCHITINASE"/>
    <property type="match status" value="1"/>
</dbReference>
<dbReference type="STRING" id="1664694.A0A0N1H840"/>